<proteinExistence type="inferred from homology"/>
<evidence type="ECO:0000256" key="12">
    <source>
        <dbReference type="RuleBase" id="RU367119"/>
    </source>
</evidence>
<evidence type="ECO:0000259" key="14">
    <source>
        <dbReference type="Pfam" id="PF12849"/>
    </source>
</evidence>
<reference evidence="15 16" key="1">
    <citation type="submission" date="2016-02" db="EMBL/GenBank/DDBJ databases">
        <title>Genome sequence of Clostridium thermobutyricum DSM 4928.</title>
        <authorList>
            <person name="Poehlein A."/>
            <person name="Daniel R."/>
        </authorList>
    </citation>
    <scope>NUCLEOTIDE SEQUENCE [LARGE SCALE GENOMIC DNA]</scope>
    <source>
        <strain evidence="15 16">DSM 4928</strain>
    </source>
</reference>
<dbReference type="GO" id="GO:0042301">
    <property type="term" value="F:phosphate ion binding"/>
    <property type="evidence" value="ECO:0007669"/>
    <property type="project" value="UniProtKB-UniRule"/>
</dbReference>
<evidence type="ECO:0000256" key="9">
    <source>
        <dbReference type="ARBA" id="ARBA00023136"/>
    </source>
</evidence>
<dbReference type="AlphaFoldDB" id="A0A1V4STZ6"/>
<keyword evidence="6 12" id="KW-1003">Cell membrane</keyword>
<evidence type="ECO:0000256" key="10">
    <source>
        <dbReference type="ARBA" id="ARBA00023139"/>
    </source>
</evidence>
<keyword evidence="7 12" id="KW-0592">Phosphate transport</keyword>
<evidence type="ECO:0000256" key="1">
    <source>
        <dbReference type="ARBA" id="ARBA00002841"/>
    </source>
</evidence>
<name>A0A1V4STZ6_9CLOT</name>
<dbReference type="PANTHER" id="PTHR30570:SF4">
    <property type="entry name" value="PHOSPHATE-BINDING PROTEIN PSTS 1"/>
    <property type="match status" value="1"/>
</dbReference>
<feature type="domain" description="PBP" evidence="14">
    <location>
        <begin position="35"/>
        <end position="274"/>
    </location>
</feature>
<dbReference type="RefSeq" id="WP_080023778.1">
    <property type="nucleotide sequence ID" value="NZ_LTAY01000070.1"/>
</dbReference>
<dbReference type="InterPro" id="IPR050811">
    <property type="entry name" value="Phosphate_ABC_transporter"/>
</dbReference>
<keyword evidence="13" id="KW-1133">Transmembrane helix</keyword>
<dbReference type="Proteomes" id="UP000191448">
    <property type="component" value="Unassembled WGS sequence"/>
</dbReference>
<keyword evidence="8" id="KW-0732">Signal</keyword>
<feature type="transmembrane region" description="Helical" evidence="13">
    <location>
        <begin position="6"/>
        <end position="25"/>
    </location>
</feature>
<dbReference type="InterPro" id="IPR011862">
    <property type="entry name" value="Phos-bd"/>
</dbReference>
<comment type="function">
    <text evidence="1">Part of the ABC transporter complex PstSACB involved in phosphate import.</text>
</comment>
<dbReference type="InterPro" id="IPR024370">
    <property type="entry name" value="PBP_domain"/>
</dbReference>
<keyword evidence="11 12" id="KW-0449">Lipoprotein</keyword>
<comment type="function">
    <text evidence="12">Involved in the system for phosphate transport across the cytoplasmic membrane.</text>
</comment>
<evidence type="ECO:0000256" key="6">
    <source>
        <dbReference type="ARBA" id="ARBA00022475"/>
    </source>
</evidence>
<dbReference type="PANTHER" id="PTHR30570">
    <property type="entry name" value="PERIPLASMIC PHOSPHATE BINDING COMPONENT OF PHOSPHATE ABC TRANSPORTER"/>
    <property type="match status" value="1"/>
</dbReference>
<evidence type="ECO:0000256" key="8">
    <source>
        <dbReference type="ARBA" id="ARBA00022729"/>
    </source>
</evidence>
<sequence length="296" mass="32417">MGNRKMKFLIGFLSIAIIGIIYLSFNAKKFKDDGNTRSITISGSTALLPLMEVSVNNFNKIHYGDIINVQAGGSGTGLTQVLDGTVNIGNSDMFANQKLTKEQSDELVDHKVVGEGFCIVASKGCGITNLTTKQIREIFSGKIKNWKELGGNNEPILVIHRPASSGTRDTFTNTILGGNKDLENDGIGAVQDSNGAVLQAMKRSKGAISYMALTYMNNKEAKENLQIIKIDGMSPTIKNIEDGNYKFWSWGHMYTKGKATGLAKEFIDYVMSKENTKEVEKLGFIPVHNIKVQPIL</sequence>
<evidence type="ECO:0000256" key="4">
    <source>
        <dbReference type="ARBA" id="ARBA00011529"/>
    </source>
</evidence>
<dbReference type="Pfam" id="PF12849">
    <property type="entry name" value="PBP_like_2"/>
    <property type="match status" value="1"/>
</dbReference>
<evidence type="ECO:0000256" key="7">
    <source>
        <dbReference type="ARBA" id="ARBA00022592"/>
    </source>
</evidence>
<dbReference type="OrthoDB" id="9790048at2"/>
<evidence type="ECO:0000256" key="2">
    <source>
        <dbReference type="ARBA" id="ARBA00004193"/>
    </source>
</evidence>
<evidence type="ECO:0000313" key="15">
    <source>
        <dbReference type="EMBL" id="OPX46697.1"/>
    </source>
</evidence>
<dbReference type="EMBL" id="LTAY01000070">
    <property type="protein sequence ID" value="OPX46697.1"/>
    <property type="molecule type" value="Genomic_DNA"/>
</dbReference>
<comment type="subcellular location">
    <subcellularLocation>
        <location evidence="2 12">Cell membrane</location>
        <topology evidence="2 12">Lipid-anchor</topology>
    </subcellularLocation>
</comment>
<dbReference type="Gene3D" id="3.40.190.10">
    <property type="entry name" value="Periplasmic binding protein-like II"/>
    <property type="match status" value="2"/>
</dbReference>
<evidence type="ECO:0000256" key="3">
    <source>
        <dbReference type="ARBA" id="ARBA00008725"/>
    </source>
</evidence>
<evidence type="ECO:0000313" key="16">
    <source>
        <dbReference type="Proteomes" id="UP000191448"/>
    </source>
</evidence>
<evidence type="ECO:0000256" key="11">
    <source>
        <dbReference type="ARBA" id="ARBA00023288"/>
    </source>
</evidence>
<comment type="subunit">
    <text evidence="4 12">The complex is composed of two ATP-binding proteins (PstB), two transmembrane proteins (PstC and PstA) and a solute-binding protein (PstS).</text>
</comment>
<accession>A0A1V4STZ6</accession>
<dbReference type="SUPFAM" id="SSF53850">
    <property type="entry name" value="Periplasmic binding protein-like II"/>
    <property type="match status" value="1"/>
</dbReference>
<dbReference type="CDD" id="cd13653">
    <property type="entry name" value="PBP2_phosphate_like_1"/>
    <property type="match status" value="1"/>
</dbReference>
<keyword evidence="10 12" id="KW-0564">Palmitate</keyword>
<keyword evidence="13" id="KW-0812">Transmembrane</keyword>
<dbReference type="GO" id="GO:0005886">
    <property type="term" value="C:plasma membrane"/>
    <property type="evidence" value="ECO:0007669"/>
    <property type="project" value="UniProtKB-SubCell"/>
</dbReference>
<organism evidence="15 16">
    <name type="scientific">Clostridium thermobutyricum DSM 4928</name>
    <dbReference type="NCBI Taxonomy" id="1121339"/>
    <lineage>
        <taxon>Bacteria</taxon>
        <taxon>Bacillati</taxon>
        <taxon>Bacillota</taxon>
        <taxon>Clostridia</taxon>
        <taxon>Eubacteriales</taxon>
        <taxon>Clostridiaceae</taxon>
        <taxon>Clostridium</taxon>
    </lineage>
</organism>
<protein>
    <recommendedName>
        <fullName evidence="12">Phosphate-binding protein</fullName>
    </recommendedName>
</protein>
<dbReference type="NCBIfam" id="TIGR02136">
    <property type="entry name" value="ptsS_2"/>
    <property type="match status" value="1"/>
</dbReference>
<gene>
    <name evidence="15" type="primary">pstS1_2</name>
    <name evidence="15" type="ORF">CLTHE_25170</name>
</gene>
<comment type="similarity">
    <text evidence="3 12">Belongs to the PstS family.</text>
</comment>
<keyword evidence="9 13" id="KW-0472">Membrane</keyword>
<keyword evidence="5 12" id="KW-0813">Transport</keyword>
<comment type="caution">
    <text evidence="15">The sequence shown here is derived from an EMBL/GenBank/DDBJ whole genome shotgun (WGS) entry which is preliminary data.</text>
</comment>
<dbReference type="GO" id="GO:0006817">
    <property type="term" value="P:phosphate ion transport"/>
    <property type="evidence" value="ECO:0007669"/>
    <property type="project" value="UniProtKB-UniRule"/>
</dbReference>
<evidence type="ECO:0000256" key="13">
    <source>
        <dbReference type="SAM" id="Phobius"/>
    </source>
</evidence>
<evidence type="ECO:0000256" key="5">
    <source>
        <dbReference type="ARBA" id="ARBA00022448"/>
    </source>
</evidence>